<evidence type="ECO:0000313" key="2">
    <source>
        <dbReference type="EMBL" id="CAG7623966.1"/>
    </source>
</evidence>
<protein>
    <recommendedName>
        <fullName evidence="4">SGNH hydrolase-type esterase domain-containing protein</fullName>
    </recommendedName>
</protein>
<dbReference type="PANTHER" id="PTHR43784">
    <property type="entry name" value="GDSL-LIKE LIPASE/ACYLHYDROLASE, PUTATIVE (AFU_ORTHOLOGUE AFUA_2G00820)-RELATED"/>
    <property type="match status" value="1"/>
</dbReference>
<organism evidence="2 3">
    <name type="scientific">Actinacidiphila bryophytorum</name>
    <dbReference type="NCBI Taxonomy" id="1436133"/>
    <lineage>
        <taxon>Bacteria</taxon>
        <taxon>Bacillati</taxon>
        <taxon>Actinomycetota</taxon>
        <taxon>Actinomycetes</taxon>
        <taxon>Kitasatosporales</taxon>
        <taxon>Streptomycetaceae</taxon>
        <taxon>Actinacidiphila</taxon>
    </lineage>
</organism>
<proteinExistence type="predicted"/>
<feature type="region of interest" description="Disordered" evidence="1">
    <location>
        <begin position="1"/>
        <end position="49"/>
    </location>
</feature>
<keyword evidence="3" id="KW-1185">Reference proteome</keyword>
<dbReference type="RefSeq" id="WP_205042122.1">
    <property type="nucleotide sequence ID" value="NZ_CAJVAX010000012.1"/>
</dbReference>
<dbReference type="InterPro" id="IPR053140">
    <property type="entry name" value="GDSL_Rv0518-like"/>
</dbReference>
<dbReference type="Proteomes" id="UP001153328">
    <property type="component" value="Unassembled WGS sequence"/>
</dbReference>
<feature type="region of interest" description="Disordered" evidence="1">
    <location>
        <begin position="1331"/>
        <end position="1352"/>
    </location>
</feature>
<feature type="compositionally biased region" description="Polar residues" evidence="1">
    <location>
        <begin position="1336"/>
        <end position="1349"/>
    </location>
</feature>
<dbReference type="SUPFAM" id="SSF52266">
    <property type="entry name" value="SGNH hydrolase"/>
    <property type="match status" value="1"/>
</dbReference>
<evidence type="ECO:0000256" key="1">
    <source>
        <dbReference type="SAM" id="MobiDB-lite"/>
    </source>
</evidence>
<gene>
    <name evidence="2" type="ORF">SBRY_20001</name>
</gene>
<feature type="compositionally biased region" description="Low complexity" evidence="1">
    <location>
        <begin position="1"/>
        <end position="23"/>
    </location>
</feature>
<feature type="region of interest" description="Disordered" evidence="1">
    <location>
        <begin position="65"/>
        <end position="97"/>
    </location>
</feature>
<dbReference type="Gene3D" id="3.40.50.1110">
    <property type="entry name" value="SGNH hydrolase"/>
    <property type="match status" value="1"/>
</dbReference>
<evidence type="ECO:0008006" key="4">
    <source>
        <dbReference type="Google" id="ProtNLM"/>
    </source>
</evidence>
<dbReference type="InterPro" id="IPR036514">
    <property type="entry name" value="SGNH_hydro_sf"/>
</dbReference>
<dbReference type="EMBL" id="CAJVAX010000012">
    <property type="protein sequence ID" value="CAG7623966.1"/>
    <property type="molecule type" value="Genomic_DNA"/>
</dbReference>
<feature type="compositionally biased region" description="Low complexity" evidence="1">
    <location>
        <begin position="75"/>
        <end position="96"/>
    </location>
</feature>
<dbReference type="PANTHER" id="PTHR43784:SF2">
    <property type="entry name" value="GDSL-LIKE LIPASE_ACYLHYDROLASE, PUTATIVE (AFU_ORTHOLOGUE AFUA_2G00820)-RELATED"/>
    <property type="match status" value="1"/>
</dbReference>
<reference evidence="2" key="1">
    <citation type="submission" date="2021-06" db="EMBL/GenBank/DDBJ databases">
        <authorList>
            <person name="Arsene-Ploetze F."/>
        </authorList>
    </citation>
    <scope>NUCLEOTIDE SEQUENCE</scope>
    <source>
        <strain evidence="2">SBRY1</strain>
    </source>
</reference>
<comment type="caution">
    <text evidence="2">The sequence shown here is derived from an EMBL/GenBank/DDBJ whole genome shotgun (WGS) entry which is preliminary data.</text>
</comment>
<evidence type="ECO:0000313" key="3">
    <source>
        <dbReference type="Proteomes" id="UP001153328"/>
    </source>
</evidence>
<name>A0A9W4E973_9ACTN</name>
<sequence>MPGFALAGAGPAAADSASTPPASGGQGTAAPLPDEPARTPGVPLAPRDDADGLTAAQRKALQAAHDRAAADGTPVTVDALTTGTSTTTANPSGTTTYNASLLPTRVRKNGAWTPVDATLVRNADGTYSPAAAVGALRLSGGGTSAPLAAMGSGAERLAFGWPTSLPALPAPTAAGDALTYAGVLPDVDLKVTATTLGGFSEVLVVKTPAAAADPRLGTLTLATTGTGVTVRNAGRDGLAAVTADGAVAFSAPAPLMWDSARAAGATPARTMSPAAHARSAVLPSAAAPQPGAHTAPLGVRVAAGALALTPDRALLTGKDTVYPVYIDPTWNPHPASGSRQHWAEVQSGCPTTSNYDSTKYGDPGVGDNVYSGCVGIERSYFQLGIPSGIWGTHIVSAVINTTETYAAQCDTTSTVTMYLTSAISSKTTWNAKPAAGTKIDSHSFAPACSSYVSGGFAATSTVASAAAGHWSSLTYVLINGSESNGYHFKRFAANPSVSITYNHVPNPPATPTVKLNSSTYGCATATPYPILGKTVATTPPSLTSVVSDTDKDALQATYTYWVGSAAKATIKSKDVSSGQSAPATFPLTYIKGLADGSTVNWQVSVTDGKDTKASTSTCHFTVDQRAPAEPDVTADVYPDLDKDGGPGAPAGTPGTFTAHVDPGSTQNAAAKFVFGLDVAPPTTGAPASQTKTATNSTATYTATPVAPGTHTLFVYALDSAGNESPMHEYHFTSVGHAAQTYPNLAAAFNNTAISDDAAPTAADIDGKGYSLSKQELQSKGWQPGGKITVDGATFTLPDFGTGAADNVLAANQTITMSGQQGNALVFLATSTYGGSAADHAPADHSSPYVPDGTDVSATNCSYGYDNEHYSDCSEASGTITYAGDTAPQSYYLAVPDWSTGPSSLGATGFVKLNSPTGQVTTTNHKIYAFAVPLAPGAQVSSVTLPDLSSKAQAFVPGLHILAMAVRDTTSAGGGASWTGAWSSPNMNLPYNFIGGQDYRDQTFRLAVTPSVGGASVRVKLSNRGNSTPLTIDHVTFAQRSAGSAAADTPATMTFGGSTSVVLPSGGELFSDPLGASVTANQPVLVSFHLADTVHYIPEHAWASEAVNYISAVGSGDHTEDVANTAFTGTGVTWGYFTDVVTGLDVVSPGNQPTVVTIGDGLIDTNITGTTGVGGGNALGASWRLGGRTARALQTNTQGVPNLGVLAADLATNRIATDMTQGWGGNSLLSRLDDHVLSDPGVTTVVIAQGLQDIVGGSDDTSLTSAYQLLLDQLQAWGIRTVIMTLTPCEGYAPCTDTVDAYRQTVNDWISGVSAGNPPGQTYVDANAGVAVDDPASTATPPEQQLSNQAAPLDFDSGDHVNLSVDGYAAVARTITDDLTVLVPPQAPAP</sequence>
<accession>A0A9W4E973</accession>